<dbReference type="Proteomes" id="UP000002706">
    <property type="component" value="Chromosome"/>
</dbReference>
<dbReference type="EMBL" id="CP000141">
    <property type="protein sequence ID" value="ABB14058.1"/>
    <property type="molecule type" value="Genomic_DNA"/>
</dbReference>
<keyword evidence="2" id="KW-1185">Reference proteome</keyword>
<gene>
    <name evidence="1" type="ordered locus">CHY_1294</name>
</gene>
<accession>Q3ACK6</accession>
<dbReference type="STRING" id="246194.CHY_1294"/>
<dbReference type="RefSeq" id="WP_011344204.1">
    <property type="nucleotide sequence ID" value="NC_007503.1"/>
</dbReference>
<dbReference type="HOGENOM" id="CLU_2367693_0_0_9"/>
<proteinExistence type="predicted"/>
<dbReference type="InParanoid" id="Q3ACK6"/>
<organism evidence="1 2">
    <name type="scientific">Carboxydothermus hydrogenoformans (strain ATCC BAA-161 / DSM 6008 / Z-2901)</name>
    <dbReference type="NCBI Taxonomy" id="246194"/>
    <lineage>
        <taxon>Bacteria</taxon>
        <taxon>Bacillati</taxon>
        <taxon>Bacillota</taxon>
        <taxon>Clostridia</taxon>
        <taxon>Thermoanaerobacterales</taxon>
        <taxon>Thermoanaerobacteraceae</taxon>
        <taxon>Carboxydothermus</taxon>
    </lineage>
</organism>
<name>Q3ACK6_CARHZ</name>
<evidence type="ECO:0000313" key="1">
    <source>
        <dbReference type="EMBL" id="ABB14058.1"/>
    </source>
</evidence>
<sequence>MSLAERVKVIAQALKVDGYYEDLEKVEAAISIIAQYVAYRNESDYERAVGAVKLLNKLSEKVGLDKFYDGDFSDYDGIREFMSDFVMDIFANRNQ</sequence>
<dbReference type="KEGG" id="chy:CHY_1294"/>
<protein>
    <submittedName>
        <fullName evidence="1">Conserved domain protein</fullName>
    </submittedName>
</protein>
<evidence type="ECO:0000313" key="2">
    <source>
        <dbReference type="Proteomes" id="UP000002706"/>
    </source>
</evidence>
<reference evidence="1 2" key="1">
    <citation type="journal article" date="2005" name="PLoS Genet.">
        <title>Life in hot carbon monoxide: the complete genome sequence of Carboxydothermus hydrogenoformans Z-2901.</title>
        <authorList>
            <person name="Wu M."/>
            <person name="Ren Q."/>
            <person name="Durkin A.S."/>
            <person name="Daugherty S.C."/>
            <person name="Brinkac L.M."/>
            <person name="Dodson R.J."/>
            <person name="Madupu R."/>
            <person name="Sullivan S.A."/>
            <person name="Kolonay J.F."/>
            <person name="Haft D.H."/>
            <person name="Nelson W.C."/>
            <person name="Tallon L.J."/>
            <person name="Jones K.M."/>
            <person name="Ulrich L.E."/>
            <person name="Gonzalez J.M."/>
            <person name="Zhulin I.B."/>
            <person name="Robb F.T."/>
            <person name="Eisen J.A."/>
        </authorList>
    </citation>
    <scope>NUCLEOTIDE SEQUENCE [LARGE SCALE GENOMIC DNA]</scope>
    <source>
        <strain evidence="2">ATCC BAA-161 / DSM 6008 / Z-2901</strain>
    </source>
</reference>
<dbReference type="AlphaFoldDB" id="Q3ACK6"/>